<dbReference type="EMBL" id="JACORU010000022">
    <property type="protein sequence ID" value="MBC5768690.1"/>
    <property type="molecule type" value="Genomic_DNA"/>
</dbReference>
<evidence type="ECO:0000313" key="1">
    <source>
        <dbReference type="EMBL" id="MBC5768690.1"/>
    </source>
</evidence>
<dbReference type="AlphaFoldDB" id="A0A923MDG6"/>
<reference evidence="1" key="1">
    <citation type="submission" date="2020-08" db="EMBL/GenBank/DDBJ databases">
        <title>Ramlibacter sp. GTP1 16S ribosomal RNA gene genome sequencing and assembly.</title>
        <authorList>
            <person name="Kang M."/>
        </authorList>
    </citation>
    <scope>NUCLEOTIDE SEQUENCE</scope>
    <source>
        <strain evidence="1">GTP1</strain>
    </source>
</reference>
<gene>
    <name evidence="1" type="ORF">H8R02_29785</name>
</gene>
<dbReference type="RefSeq" id="WP_187085621.1">
    <property type="nucleotide sequence ID" value="NZ_JACORU010000022.1"/>
</dbReference>
<evidence type="ECO:0000313" key="2">
    <source>
        <dbReference type="Proteomes" id="UP000596827"/>
    </source>
</evidence>
<comment type="caution">
    <text evidence="1">The sequence shown here is derived from an EMBL/GenBank/DDBJ whole genome shotgun (WGS) entry which is preliminary data.</text>
</comment>
<protein>
    <submittedName>
        <fullName evidence="1">Uncharacterized protein</fullName>
    </submittedName>
</protein>
<keyword evidence="2" id="KW-1185">Reference proteome</keyword>
<proteinExistence type="predicted"/>
<dbReference type="Proteomes" id="UP000596827">
    <property type="component" value="Unassembled WGS sequence"/>
</dbReference>
<sequence length="122" mass="12556">MTPLEPIVEALVCRLDDNLREAFEERAGILQFEAGRSRELAEPLALLDVVRMHPLAVAGVVCMSGTVAGAPVHVIAADEASAGAALAALGVAGTARTDLSRVVASLGGTARLMGGREVLPKE</sequence>
<accession>A0A923MDG6</accession>
<organism evidence="1 2">
    <name type="scientific">Ramlibacter albus</name>
    <dbReference type="NCBI Taxonomy" id="2079448"/>
    <lineage>
        <taxon>Bacteria</taxon>
        <taxon>Pseudomonadati</taxon>
        <taxon>Pseudomonadota</taxon>
        <taxon>Betaproteobacteria</taxon>
        <taxon>Burkholderiales</taxon>
        <taxon>Comamonadaceae</taxon>
        <taxon>Ramlibacter</taxon>
    </lineage>
</organism>
<name>A0A923MDG6_9BURK</name>